<protein>
    <recommendedName>
        <fullName evidence="5">Transmembrane protein</fullName>
    </recommendedName>
</protein>
<dbReference type="Proteomes" id="UP000886520">
    <property type="component" value="Chromosome 1"/>
</dbReference>
<dbReference type="AlphaFoldDB" id="A0A9D4VEF2"/>
<evidence type="ECO:0000313" key="4">
    <source>
        <dbReference type="Proteomes" id="UP000886520"/>
    </source>
</evidence>
<evidence type="ECO:0000256" key="1">
    <source>
        <dbReference type="SAM" id="MobiDB-lite"/>
    </source>
</evidence>
<dbReference type="PANTHER" id="PTHR33834:SF4">
    <property type="entry name" value="SIGNALING PEPTIDE TAXIMIN 2"/>
    <property type="match status" value="1"/>
</dbReference>
<comment type="caution">
    <text evidence="3">The sequence shown here is derived from an EMBL/GenBank/DDBJ whole genome shotgun (WGS) entry which is preliminary data.</text>
</comment>
<sequence length="114" mass="12430">MGHHEKEDKKTGKEKKGKESASESSSSSSHSHSHSHHEESNHVQCRPCAFILGLPFAVLGVFLSLLGVVIWVAGTIFSCICPCCGCCVLLVNLALKLTRAPLKILRWFIDSIPC</sequence>
<organism evidence="3 4">
    <name type="scientific">Adiantum capillus-veneris</name>
    <name type="common">Maidenhair fern</name>
    <dbReference type="NCBI Taxonomy" id="13818"/>
    <lineage>
        <taxon>Eukaryota</taxon>
        <taxon>Viridiplantae</taxon>
        <taxon>Streptophyta</taxon>
        <taxon>Embryophyta</taxon>
        <taxon>Tracheophyta</taxon>
        <taxon>Polypodiopsida</taxon>
        <taxon>Polypodiidae</taxon>
        <taxon>Polypodiales</taxon>
        <taxon>Pteridineae</taxon>
        <taxon>Pteridaceae</taxon>
        <taxon>Vittarioideae</taxon>
        <taxon>Adiantum</taxon>
    </lineage>
</organism>
<feature type="region of interest" description="Disordered" evidence="1">
    <location>
        <begin position="1"/>
        <end position="39"/>
    </location>
</feature>
<name>A0A9D4VEF2_ADICA</name>
<evidence type="ECO:0008006" key="5">
    <source>
        <dbReference type="Google" id="ProtNLM"/>
    </source>
</evidence>
<dbReference type="EMBL" id="JABFUD020000001">
    <property type="protein sequence ID" value="KAI5084559.1"/>
    <property type="molecule type" value="Genomic_DNA"/>
</dbReference>
<feature type="transmembrane region" description="Helical" evidence="2">
    <location>
        <begin position="75"/>
        <end position="95"/>
    </location>
</feature>
<feature type="transmembrane region" description="Helical" evidence="2">
    <location>
        <begin position="49"/>
        <end position="69"/>
    </location>
</feature>
<reference evidence="3" key="1">
    <citation type="submission" date="2021-01" db="EMBL/GenBank/DDBJ databases">
        <title>Adiantum capillus-veneris genome.</title>
        <authorList>
            <person name="Fang Y."/>
            <person name="Liao Q."/>
        </authorList>
    </citation>
    <scope>NUCLEOTIDE SEQUENCE</scope>
    <source>
        <strain evidence="3">H3</strain>
        <tissue evidence="3">Leaf</tissue>
    </source>
</reference>
<dbReference type="InterPro" id="IPR055283">
    <property type="entry name" value="TAXIMIN_1/2"/>
</dbReference>
<feature type="compositionally biased region" description="Basic and acidic residues" evidence="1">
    <location>
        <begin position="1"/>
        <end position="21"/>
    </location>
</feature>
<keyword evidence="2" id="KW-0812">Transmembrane</keyword>
<accession>A0A9D4VEF2</accession>
<evidence type="ECO:0000256" key="2">
    <source>
        <dbReference type="SAM" id="Phobius"/>
    </source>
</evidence>
<proteinExistence type="predicted"/>
<keyword evidence="2" id="KW-0472">Membrane</keyword>
<dbReference type="PANTHER" id="PTHR33834">
    <property type="entry name" value="SIGNALING PEPTIDE TAXIMIN 2"/>
    <property type="match status" value="1"/>
</dbReference>
<gene>
    <name evidence="3" type="ORF">GOP47_0000728</name>
</gene>
<keyword evidence="2" id="KW-1133">Transmembrane helix</keyword>
<evidence type="ECO:0000313" key="3">
    <source>
        <dbReference type="EMBL" id="KAI5084559.1"/>
    </source>
</evidence>
<keyword evidence="4" id="KW-1185">Reference proteome</keyword>